<keyword evidence="3" id="KW-1185">Reference proteome</keyword>
<proteinExistence type="predicted"/>
<evidence type="ECO:0000313" key="2">
    <source>
        <dbReference type="EMBL" id="MDP9850283.1"/>
    </source>
</evidence>
<sequence length="245" mass="27152">MPTVESSPEWTDIVTALFALLALLVAIWAAWKASQQADMAADSARFAGTQAEAAKEQVNIALRQLELSEKVRREQQEPYVVVDIQPNSSINKAFDLIIENVGPTVARNVKIAFDPPLERFEEREEGGLERIAESFIFTEGIPFMPPGRRINLFLDFGYKRLNSDLPTGYIVTVNAEGPYGAVEPLIYKIDLGIYTGYVGSLTVKNIHDGVKALERIADKVSLIEGKISRSAKRAFPPEEFLGPIE</sequence>
<accession>A0ABT9QU32</accession>
<dbReference type="Proteomes" id="UP001225356">
    <property type="component" value="Unassembled WGS sequence"/>
</dbReference>
<feature type="transmembrane region" description="Helical" evidence="1">
    <location>
        <begin position="13"/>
        <end position="31"/>
    </location>
</feature>
<evidence type="ECO:0000256" key="1">
    <source>
        <dbReference type="SAM" id="Phobius"/>
    </source>
</evidence>
<comment type="caution">
    <text evidence="2">The sequence shown here is derived from an EMBL/GenBank/DDBJ whole genome shotgun (WGS) entry which is preliminary data.</text>
</comment>
<dbReference type="RefSeq" id="WP_307569222.1">
    <property type="nucleotide sequence ID" value="NZ_JAUSQU010000002.1"/>
</dbReference>
<evidence type="ECO:0000313" key="3">
    <source>
        <dbReference type="Proteomes" id="UP001225356"/>
    </source>
</evidence>
<keyword evidence="1" id="KW-0472">Membrane</keyword>
<reference evidence="2 3" key="1">
    <citation type="submission" date="2023-07" db="EMBL/GenBank/DDBJ databases">
        <title>Sequencing the genomes of 1000 actinobacteria strains.</title>
        <authorList>
            <person name="Klenk H.-P."/>
        </authorList>
    </citation>
    <scope>NUCLEOTIDE SEQUENCE [LARGE SCALE GENOMIC DNA]</scope>
    <source>
        <strain evidence="2 3">DSM 46740</strain>
    </source>
</reference>
<keyword evidence="1" id="KW-1133">Transmembrane helix</keyword>
<protein>
    <submittedName>
        <fullName evidence="2">Uncharacterized protein</fullName>
    </submittedName>
</protein>
<name>A0ABT9QU32_9ACTN</name>
<dbReference type="EMBL" id="JAUSQU010000002">
    <property type="protein sequence ID" value="MDP9850283.1"/>
    <property type="molecule type" value="Genomic_DNA"/>
</dbReference>
<organism evidence="2 3">
    <name type="scientific">Streptosporangium lutulentum</name>
    <dbReference type="NCBI Taxonomy" id="1461250"/>
    <lineage>
        <taxon>Bacteria</taxon>
        <taxon>Bacillati</taxon>
        <taxon>Actinomycetota</taxon>
        <taxon>Actinomycetes</taxon>
        <taxon>Streptosporangiales</taxon>
        <taxon>Streptosporangiaceae</taxon>
        <taxon>Streptosporangium</taxon>
    </lineage>
</organism>
<gene>
    <name evidence="2" type="ORF">J2853_009579</name>
</gene>
<keyword evidence="1" id="KW-0812">Transmembrane</keyword>